<keyword evidence="7" id="KW-1185">Reference proteome</keyword>
<dbReference type="InterPro" id="IPR011990">
    <property type="entry name" value="TPR-like_helical_dom_sf"/>
</dbReference>
<gene>
    <name evidence="6" type="primary">bamD</name>
    <name evidence="5" type="ORF">BN2458_PEG1777</name>
    <name evidence="6" type="ORF">LS75_006950</name>
</gene>
<evidence type="ECO:0000256" key="1">
    <source>
        <dbReference type="ARBA" id="ARBA00022729"/>
    </source>
</evidence>
<dbReference type="Gene3D" id="1.25.40.10">
    <property type="entry name" value="Tetratricopeptide repeat domain"/>
    <property type="match status" value="1"/>
</dbReference>
<protein>
    <submittedName>
        <fullName evidence="6">Outer membrane protein assembly factor BamD</fullName>
    </submittedName>
</protein>
<dbReference type="NCBIfam" id="TIGR03302">
    <property type="entry name" value="OM_YfiO"/>
    <property type="match status" value="1"/>
</dbReference>
<keyword evidence="3" id="KW-0998">Cell outer membrane</keyword>
<dbReference type="InterPro" id="IPR017689">
    <property type="entry name" value="BamD"/>
</dbReference>
<reference evidence="6 7" key="1">
    <citation type="journal article" date="2014" name="Genome Announc.">
        <title>Draft genome sequences of eight enterohepatic helicobacter species isolated from both laboratory and wild rodents.</title>
        <authorList>
            <person name="Sheh A."/>
            <person name="Shen Z."/>
            <person name="Fox J.G."/>
        </authorList>
    </citation>
    <scope>NUCLEOTIDE SEQUENCE [LARGE SCALE GENOMIC DNA]</scope>
    <source>
        <strain evidence="6 7">MIT 98-6810</strain>
    </source>
</reference>
<dbReference type="InterPro" id="IPR039565">
    <property type="entry name" value="BamD-like"/>
</dbReference>
<dbReference type="RefSeq" id="WP_138109666.1">
    <property type="nucleotide sequence ID" value="NZ_CAJTQN010000001.1"/>
</dbReference>
<evidence type="ECO:0000256" key="2">
    <source>
        <dbReference type="ARBA" id="ARBA00023136"/>
    </source>
</evidence>
<dbReference type="Proteomes" id="UP000064525">
    <property type="component" value="Chromosome I"/>
</dbReference>
<sequence>MKINTLVLILCAFFVYSGCAKKEAEYNKSASYWYESIIKEINFGNLEGADSFFASLQSEHINSPLLAEAMLILGEAHMEKDEYLLASFYFDEYLKRYASFENQDYAHYLKILANFYGFKNYSKDQEFIAQSISDTQAFLRTFPHSRYVPYVEYIALKFELGQIELNRSIAHVYSKQGKDSAAEEYLKRNDEELFTHFNPKASYVPWYVRMFNW</sequence>
<name>A0A0S4PZ13_9HELI</name>
<keyword evidence="1" id="KW-0732">Signal</keyword>
<evidence type="ECO:0000313" key="5">
    <source>
        <dbReference type="EMBL" id="CUU40660.1"/>
    </source>
</evidence>
<reference evidence="8" key="3">
    <citation type="submission" date="2015-11" db="EMBL/GenBank/DDBJ databases">
        <authorList>
            <person name="Anvar S.Y."/>
        </authorList>
    </citation>
    <scope>NUCLEOTIDE SEQUENCE [LARGE SCALE GENOMIC DNA]</scope>
</reference>
<dbReference type="PATRIC" id="fig|76936.10.peg.1734"/>
<dbReference type="Proteomes" id="UP000029925">
    <property type="component" value="Unassembled WGS sequence"/>
</dbReference>
<keyword evidence="2" id="KW-0472">Membrane</keyword>
<dbReference type="GeneID" id="78151920"/>
<dbReference type="Pfam" id="PF13525">
    <property type="entry name" value="YfiO"/>
    <property type="match status" value="1"/>
</dbReference>
<reference evidence="5" key="2">
    <citation type="submission" date="2015-11" db="EMBL/GenBank/DDBJ databases">
        <authorList>
            <person name="Zhang Y."/>
            <person name="Guo Z."/>
        </authorList>
    </citation>
    <scope>NUCLEOTIDE SEQUENCE</scope>
    <source>
        <strain evidence="5">1</strain>
    </source>
</reference>
<proteinExistence type="predicted"/>
<dbReference type="OrthoDB" id="5342947at2"/>
<dbReference type="EMBL" id="LN907858">
    <property type="protein sequence ID" value="CUU40660.1"/>
    <property type="molecule type" value="Genomic_DNA"/>
</dbReference>
<dbReference type="AlphaFoldDB" id="A0A0S4PZ13"/>
<evidence type="ECO:0000259" key="4">
    <source>
        <dbReference type="Pfam" id="PF13525"/>
    </source>
</evidence>
<evidence type="ECO:0000313" key="6">
    <source>
        <dbReference type="EMBL" id="TLD78187.1"/>
    </source>
</evidence>
<evidence type="ECO:0000313" key="7">
    <source>
        <dbReference type="Proteomes" id="UP000029925"/>
    </source>
</evidence>
<dbReference type="STRING" id="76936.BN2458_PEG1777"/>
<dbReference type="KEGG" id="hty:BN2458_PEG1777"/>
<dbReference type="EMBL" id="JRPF02000008">
    <property type="protein sequence ID" value="TLD78187.1"/>
    <property type="molecule type" value="Genomic_DNA"/>
</dbReference>
<evidence type="ECO:0000313" key="8">
    <source>
        <dbReference type="Proteomes" id="UP000064525"/>
    </source>
</evidence>
<evidence type="ECO:0000256" key="3">
    <source>
        <dbReference type="ARBA" id="ARBA00023237"/>
    </source>
</evidence>
<feature type="domain" description="Outer membrane lipoprotein BamD-like" evidence="4">
    <location>
        <begin position="28"/>
        <end position="182"/>
    </location>
</feature>
<accession>A0A0S4PZ13</accession>
<organism evidence="5 8">
    <name type="scientific">Helicobacter typhlonius</name>
    <dbReference type="NCBI Taxonomy" id="76936"/>
    <lineage>
        <taxon>Bacteria</taxon>
        <taxon>Pseudomonadati</taxon>
        <taxon>Campylobacterota</taxon>
        <taxon>Epsilonproteobacteria</taxon>
        <taxon>Campylobacterales</taxon>
        <taxon>Helicobacteraceae</taxon>
        <taxon>Helicobacter</taxon>
    </lineage>
</organism>